<dbReference type="Proteomes" id="UP000198287">
    <property type="component" value="Unassembled WGS sequence"/>
</dbReference>
<sequence length="302" mass="34437">MHFKKISLLTLFVFIFGNIGGIVTEENVALHLASDCYHQIGKNFYLDYNSELSPLYSNKTPTIAKFSLNVELATIFGSIKRATASATMLWEWNDPRLAWGMGSAKSEGYTSHHRIVRHIWLPQFADSTYREEMFTIIGRNGEISRKTKQSYINLDLTRINGTEVTASFDLVPKEFSDQVIFEWRRKNPVTIAPQVLNEYRMTITANTYKISDDVGALGKLKKICLKALVSFIKANNMGFKTCNTKTATKYNEDKKAGAKSFCGKLMEKMLKLTLRSFSSWMMKTTAPLTSKRQWCNVLLMLK</sequence>
<comment type="caution">
    <text evidence="2">The sequence shown here is derived from an EMBL/GenBank/DDBJ whole genome shotgun (WGS) entry which is preliminary data.</text>
</comment>
<evidence type="ECO:0000313" key="3">
    <source>
        <dbReference type="Proteomes" id="UP000198287"/>
    </source>
</evidence>
<evidence type="ECO:0000313" key="2">
    <source>
        <dbReference type="EMBL" id="OXA39528.1"/>
    </source>
</evidence>
<accession>A0A226D3Y5</accession>
<dbReference type="GO" id="GO:0016020">
    <property type="term" value="C:membrane"/>
    <property type="evidence" value="ECO:0007669"/>
    <property type="project" value="InterPro"/>
</dbReference>
<dbReference type="InterPro" id="IPR036734">
    <property type="entry name" value="Neur_chan_lig-bd_sf"/>
</dbReference>
<protein>
    <submittedName>
        <fullName evidence="2">Neuronal acetylcholine receptor subunit beta-4</fullName>
    </submittedName>
</protein>
<keyword evidence="3" id="KW-1185">Reference proteome</keyword>
<dbReference type="EMBL" id="LNIX01000038">
    <property type="protein sequence ID" value="OXA39528.1"/>
    <property type="molecule type" value="Genomic_DNA"/>
</dbReference>
<feature type="chain" id="PRO_5013189107" evidence="1">
    <location>
        <begin position="25"/>
        <end position="302"/>
    </location>
</feature>
<dbReference type="AlphaFoldDB" id="A0A226D3Y5"/>
<keyword evidence="1" id="KW-0732">Signal</keyword>
<organism evidence="2 3">
    <name type="scientific">Folsomia candida</name>
    <name type="common">Springtail</name>
    <dbReference type="NCBI Taxonomy" id="158441"/>
    <lineage>
        <taxon>Eukaryota</taxon>
        <taxon>Metazoa</taxon>
        <taxon>Ecdysozoa</taxon>
        <taxon>Arthropoda</taxon>
        <taxon>Hexapoda</taxon>
        <taxon>Collembola</taxon>
        <taxon>Entomobryomorpha</taxon>
        <taxon>Isotomoidea</taxon>
        <taxon>Isotomidae</taxon>
        <taxon>Proisotominae</taxon>
        <taxon>Folsomia</taxon>
    </lineage>
</organism>
<dbReference type="Gene3D" id="2.70.170.10">
    <property type="entry name" value="Neurotransmitter-gated ion-channel ligand-binding domain"/>
    <property type="match status" value="1"/>
</dbReference>
<dbReference type="GO" id="GO:0005230">
    <property type="term" value="F:extracellular ligand-gated monoatomic ion channel activity"/>
    <property type="evidence" value="ECO:0007669"/>
    <property type="project" value="InterPro"/>
</dbReference>
<gene>
    <name evidence="2" type="ORF">Fcan01_25748</name>
</gene>
<keyword evidence="2" id="KW-0675">Receptor</keyword>
<reference evidence="2 3" key="1">
    <citation type="submission" date="2015-12" db="EMBL/GenBank/DDBJ databases">
        <title>The genome of Folsomia candida.</title>
        <authorList>
            <person name="Faddeeva A."/>
            <person name="Derks M.F."/>
            <person name="Anvar Y."/>
            <person name="Smit S."/>
            <person name="Van Straalen N."/>
            <person name="Roelofs D."/>
        </authorList>
    </citation>
    <scope>NUCLEOTIDE SEQUENCE [LARGE SCALE GENOMIC DNA]</scope>
    <source>
        <strain evidence="2 3">VU population</strain>
        <tissue evidence="2">Whole body</tissue>
    </source>
</reference>
<proteinExistence type="predicted"/>
<name>A0A226D3Y5_FOLCA</name>
<feature type="signal peptide" evidence="1">
    <location>
        <begin position="1"/>
        <end position="24"/>
    </location>
</feature>
<evidence type="ECO:0000256" key="1">
    <source>
        <dbReference type="SAM" id="SignalP"/>
    </source>
</evidence>
<dbReference type="SUPFAM" id="SSF63712">
    <property type="entry name" value="Nicotinic receptor ligand binding domain-like"/>
    <property type="match status" value="1"/>
</dbReference>